<dbReference type="KEGG" id="fax:FUAX_07220"/>
<keyword evidence="1" id="KW-1133">Transmembrane helix</keyword>
<proteinExistence type="predicted"/>
<organism evidence="4 5">
    <name type="scientific">Fulvitalea axinellae</name>
    <dbReference type="NCBI Taxonomy" id="1182444"/>
    <lineage>
        <taxon>Bacteria</taxon>
        <taxon>Pseudomonadati</taxon>
        <taxon>Bacteroidota</taxon>
        <taxon>Cytophagia</taxon>
        <taxon>Cytophagales</taxon>
        <taxon>Persicobacteraceae</taxon>
        <taxon>Fulvitalea</taxon>
    </lineage>
</organism>
<reference evidence="4 5" key="1">
    <citation type="submission" date="2021-12" db="EMBL/GenBank/DDBJ databases">
        <title>Genome sequencing of bacteria with rrn-lacking chromosome and rrn-plasmid.</title>
        <authorList>
            <person name="Anda M."/>
            <person name="Iwasaki W."/>
        </authorList>
    </citation>
    <scope>NUCLEOTIDE SEQUENCE [LARGE SCALE GENOMIC DNA]</scope>
    <source>
        <strain evidence="4 5">DSM 100852</strain>
    </source>
</reference>
<dbReference type="PANTHER" id="PTHR30273:SF2">
    <property type="entry name" value="PROTEIN FECR"/>
    <property type="match status" value="1"/>
</dbReference>
<dbReference type="PIRSF" id="PIRSF018266">
    <property type="entry name" value="FecR"/>
    <property type="match status" value="1"/>
</dbReference>
<dbReference type="EMBL" id="AP025314">
    <property type="protein sequence ID" value="BDD08290.1"/>
    <property type="molecule type" value="Genomic_DNA"/>
</dbReference>
<dbReference type="InterPro" id="IPR032508">
    <property type="entry name" value="FecR_C"/>
</dbReference>
<dbReference type="RefSeq" id="WP_338393559.1">
    <property type="nucleotide sequence ID" value="NZ_AP025314.1"/>
</dbReference>
<evidence type="ECO:0000259" key="2">
    <source>
        <dbReference type="Pfam" id="PF04773"/>
    </source>
</evidence>
<accession>A0AAU9DBU8</accession>
<dbReference type="Gene3D" id="2.60.120.1440">
    <property type="match status" value="1"/>
</dbReference>
<sequence>MEKNSEDIENLLPKYLRGETSPEENALIDRCRESDPDMRERWDEASGIWESLNGDKVADRPGNRKQELLRDTLKSISAKENSKPKKRFPLAIAASLALLLAAGVSVWLTSDSGNDLATAEPNDVVFSFPETSPISLNEIRNGDRSVYDDSDSLVRLDALKKIKTSEAVTIRVPYGKRIRVRLEDGTTVWINSGTTLTVPEQAETGPRRVKVRGEAFFSVAHAGRPFVVDAGLALIKVYGTEFNVNNYPESEASSVTLVEGSVALFSESIADSVLLAPEQRAVLTSRNGYKVDNVKTEAFTSWKDNILFFENQSFKQLTPILERWYGVSISDPDNRMEGARFTGIFDETDSLEIVMTAFCRREDFGFEINDGFVRITAKPAK</sequence>
<evidence type="ECO:0000256" key="1">
    <source>
        <dbReference type="SAM" id="Phobius"/>
    </source>
</evidence>
<dbReference type="InterPro" id="IPR012373">
    <property type="entry name" value="Ferrdict_sens_TM"/>
</dbReference>
<keyword evidence="5" id="KW-1185">Reference proteome</keyword>
<keyword evidence="1" id="KW-0812">Transmembrane</keyword>
<protein>
    <recommendedName>
        <fullName evidence="6">FecR family protein</fullName>
    </recommendedName>
</protein>
<evidence type="ECO:0000259" key="3">
    <source>
        <dbReference type="Pfam" id="PF16344"/>
    </source>
</evidence>
<dbReference type="Pfam" id="PF16344">
    <property type="entry name" value="FecR_C"/>
    <property type="match status" value="1"/>
</dbReference>
<evidence type="ECO:0000313" key="4">
    <source>
        <dbReference type="EMBL" id="BDD08290.1"/>
    </source>
</evidence>
<feature type="domain" description="FecR protein" evidence="2">
    <location>
        <begin position="169"/>
        <end position="262"/>
    </location>
</feature>
<dbReference type="PANTHER" id="PTHR30273">
    <property type="entry name" value="PERIPLASMIC SIGNAL SENSOR AND SIGMA FACTOR ACTIVATOR FECR-RELATED"/>
    <property type="match status" value="1"/>
</dbReference>
<evidence type="ECO:0008006" key="6">
    <source>
        <dbReference type="Google" id="ProtNLM"/>
    </source>
</evidence>
<dbReference type="InterPro" id="IPR006860">
    <property type="entry name" value="FecR"/>
</dbReference>
<dbReference type="AlphaFoldDB" id="A0AAU9DBU8"/>
<feature type="transmembrane region" description="Helical" evidence="1">
    <location>
        <begin position="88"/>
        <end position="108"/>
    </location>
</feature>
<dbReference type="GO" id="GO:0016989">
    <property type="term" value="F:sigma factor antagonist activity"/>
    <property type="evidence" value="ECO:0007669"/>
    <property type="project" value="TreeGrafter"/>
</dbReference>
<feature type="domain" description="Protein FecR C-terminal" evidence="3">
    <location>
        <begin position="307"/>
        <end position="372"/>
    </location>
</feature>
<name>A0AAU9DBU8_9BACT</name>
<dbReference type="Proteomes" id="UP001348817">
    <property type="component" value="Chromosome"/>
</dbReference>
<keyword evidence="1" id="KW-0472">Membrane</keyword>
<gene>
    <name evidence="4" type="ORF">FUAX_07220</name>
</gene>
<dbReference type="Gene3D" id="3.55.50.30">
    <property type="match status" value="1"/>
</dbReference>
<evidence type="ECO:0000313" key="5">
    <source>
        <dbReference type="Proteomes" id="UP001348817"/>
    </source>
</evidence>
<dbReference type="Pfam" id="PF04773">
    <property type="entry name" value="FecR"/>
    <property type="match status" value="1"/>
</dbReference>